<evidence type="ECO:0000313" key="2">
    <source>
        <dbReference type="EMBL" id="CAF1487362.1"/>
    </source>
</evidence>
<feature type="region of interest" description="Disordered" evidence="1">
    <location>
        <begin position="120"/>
        <end position="151"/>
    </location>
</feature>
<protein>
    <submittedName>
        <fullName evidence="2">Uncharacterized protein</fullName>
    </submittedName>
</protein>
<dbReference type="SUPFAM" id="SSF101898">
    <property type="entry name" value="NHL repeat"/>
    <property type="match status" value="1"/>
</dbReference>
<organism evidence="2 3">
    <name type="scientific">Rotaria sordida</name>
    <dbReference type="NCBI Taxonomy" id="392033"/>
    <lineage>
        <taxon>Eukaryota</taxon>
        <taxon>Metazoa</taxon>
        <taxon>Spiralia</taxon>
        <taxon>Gnathifera</taxon>
        <taxon>Rotifera</taxon>
        <taxon>Eurotatoria</taxon>
        <taxon>Bdelloidea</taxon>
        <taxon>Philodinida</taxon>
        <taxon>Philodinidae</taxon>
        <taxon>Rotaria</taxon>
    </lineage>
</organism>
<dbReference type="Proteomes" id="UP000663889">
    <property type="component" value="Unassembled WGS sequence"/>
</dbReference>
<gene>
    <name evidence="2" type="ORF">SEV965_LOCUS35401</name>
</gene>
<comment type="caution">
    <text evidence="2">The sequence shown here is derived from an EMBL/GenBank/DDBJ whole genome shotgun (WGS) entry which is preliminary data.</text>
</comment>
<sequence>MAELHEAQKLLGKAMNTDIESDYDPEQENKMKTKATTIVKLQSKEPTITSLSDIPFGGLGKACKNVTIKSQSKNAHSTLGAGDNLRYLKKQLIIMISTPPNTTISTPSSTFMVDTQQLEYDDDDDSDYENKPSRRKPSNETTPSSSSISILQTPKPLAGRKILGTNDDNEQPSQKELVFLLKQSLLSITNIEEKYLKQILIEQERQENIIQMLFENQKKYKKPYIYIPLEEPNVEQPVEEKTFETIMMYKNPNDGNDVDLLSITGVKQKMNLYVTSLIYIVFTREELLQIDATKIKFNDGYKLIQVKATTNSSDLYDDESNQIFYISNQDSHSITQWIIGDYEPRNIYASIPERPGNSSAQLFYPQGITLDRYGNLYTADSMNSRIQQMFCSNSVFGITIPGTGQTSNTSNELSYPGDVAFDLDLNLYVSDTFNSRIEKFQRIR</sequence>
<dbReference type="InterPro" id="IPR011042">
    <property type="entry name" value="6-blade_b-propeller_TolB-like"/>
</dbReference>
<proteinExistence type="predicted"/>
<dbReference type="AlphaFoldDB" id="A0A815S808"/>
<accession>A0A815S808</accession>
<dbReference type="Gene3D" id="2.120.10.30">
    <property type="entry name" value="TolB, C-terminal domain"/>
    <property type="match status" value="1"/>
</dbReference>
<dbReference type="EMBL" id="CAJNOU010005741">
    <property type="protein sequence ID" value="CAF1487362.1"/>
    <property type="molecule type" value="Genomic_DNA"/>
</dbReference>
<evidence type="ECO:0000313" key="3">
    <source>
        <dbReference type="Proteomes" id="UP000663889"/>
    </source>
</evidence>
<reference evidence="2" key="1">
    <citation type="submission" date="2021-02" db="EMBL/GenBank/DDBJ databases">
        <authorList>
            <person name="Nowell W R."/>
        </authorList>
    </citation>
    <scope>NUCLEOTIDE SEQUENCE</scope>
</reference>
<name>A0A815S808_9BILA</name>
<evidence type="ECO:0000256" key="1">
    <source>
        <dbReference type="SAM" id="MobiDB-lite"/>
    </source>
</evidence>